<comment type="caution">
    <text evidence="1">The sequence shown here is derived from an EMBL/GenBank/DDBJ whole genome shotgun (WGS) entry which is preliminary data.</text>
</comment>
<dbReference type="EMBL" id="CM046397">
    <property type="protein sequence ID" value="KAI8535488.1"/>
    <property type="molecule type" value="Genomic_DNA"/>
</dbReference>
<dbReference type="Proteomes" id="UP001062846">
    <property type="component" value="Chromosome 10"/>
</dbReference>
<keyword evidence="2" id="KW-1185">Reference proteome</keyword>
<gene>
    <name evidence="1" type="ORF">RHMOL_Rhmol10G0178500</name>
</gene>
<organism evidence="1 2">
    <name type="scientific">Rhododendron molle</name>
    <name type="common">Chinese azalea</name>
    <name type="synonym">Azalea mollis</name>
    <dbReference type="NCBI Taxonomy" id="49168"/>
    <lineage>
        <taxon>Eukaryota</taxon>
        <taxon>Viridiplantae</taxon>
        <taxon>Streptophyta</taxon>
        <taxon>Embryophyta</taxon>
        <taxon>Tracheophyta</taxon>
        <taxon>Spermatophyta</taxon>
        <taxon>Magnoliopsida</taxon>
        <taxon>eudicotyledons</taxon>
        <taxon>Gunneridae</taxon>
        <taxon>Pentapetalae</taxon>
        <taxon>asterids</taxon>
        <taxon>Ericales</taxon>
        <taxon>Ericaceae</taxon>
        <taxon>Ericoideae</taxon>
        <taxon>Rhodoreae</taxon>
        <taxon>Rhododendron</taxon>
    </lineage>
</organism>
<reference evidence="1" key="1">
    <citation type="submission" date="2022-02" db="EMBL/GenBank/DDBJ databases">
        <title>Plant Genome Project.</title>
        <authorList>
            <person name="Zhang R.-G."/>
        </authorList>
    </citation>
    <scope>NUCLEOTIDE SEQUENCE</scope>
    <source>
        <strain evidence="1">AT1</strain>
    </source>
</reference>
<protein>
    <submittedName>
        <fullName evidence="1">Uncharacterized protein</fullName>
    </submittedName>
</protein>
<accession>A0ACC0M355</accession>
<proteinExistence type="predicted"/>
<name>A0ACC0M355_RHOML</name>
<evidence type="ECO:0000313" key="2">
    <source>
        <dbReference type="Proteomes" id="UP001062846"/>
    </source>
</evidence>
<sequence length="208" mass="24357">MGKRRRPRVVDRLETSAVAIVETKKRVPVVVGAQRLKETKKVTMKERLEKKYSFTDDLVEDIFEDLLEWKLIALPDVKRPHDEGKKNDPKYCPYHHLISHPLRDYFVLKDKIQELFDLRVIELPSLEIVTTNPITADDDEEGEWVVYQSKGMKKRRKLKAYFKKKRVEATTQVPCLNIIVISDNEEEEESSASSPIHILDSPICDKWR</sequence>
<evidence type="ECO:0000313" key="1">
    <source>
        <dbReference type="EMBL" id="KAI8535488.1"/>
    </source>
</evidence>